<accession>A0A0C9ML63</accession>
<feature type="region of interest" description="Disordered" evidence="1">
    <location>
        <begin position="26"/>
        <end position="47"/>
    </location>
</feature>
<sequence>MPPPSTASTPSMPPLMSPLALVGRTDSPTISSCTQSKSTKSTLGTPLSESQRGIAVAAYQQMDNSKKWRLASGRYVEDVMHNVLLTQPYEHPCQYCVLDVDDANWIDIFTLEERNEIRQLTPAIEYPPMPADMINFIINIPDTKDLATIYNHLEKTPLDFNTQKHLLWLKHTFQNAIDLIDQKYLPITNQQEEDIYTLVWKFIGDAFTTNGSNLTAKQQQLSSVFKAANNKKRKIAMNEPIERQKYALIPDMTIYHGSQAYAVLEAAKTQDDTKQLVETYKKCPELMVDIFNQVLQTHPTEQRNIKIYGCVLSKVTCCSLMLSNPFGYVKLVSHGKQLMHAEIQDAFKLDMAALLEHIWGFKLAIEAVVDAMTQSKYNNSPFKQK</sequence>
<reference evidence="2" key="1">
    <citation type="submission" date="2014-09" db="EMBL/GenBank/DDBJ databases">
        <title>Draft genome sequence of an oleaginous Mucoromycotina fungus Mucor ambiguus NBRC6742.</title>
        <authorList>
            <person name="Takeda I."/>
            <person name="Yamane N."/>
            <person name="Morita T."/>
            <person name="Tamano K."/>
            <person name="Machida M."/>
            <person name="Baker S."/>
            <person name="Koike H."/>
        </authorList>
    </citation>
    <scope>NUCLEOTIDE SEQUENCE</scope>
    <source>
        <strain evidence="2">NBRC 6742</strain>
    </source>
</reference>
<dbReference type="AlphaFoldDB" id="A0A0C9ML63"/>
<dbReference type="OrthoDB" id="2205645at2759"/>
<evidence type="ECO:0000313" key="3">
    <source>
        <dbReference type="Proteomes" id="UP000053815"/>
    </source>
</evidence>
<proteinExistence type="predicted"/>
<evidence type="ECO:0000256" key="1">
    <source>
        <dbReference type="SAM" id="MobiDB-lite"/>
    </source>
</evidence>
<name>A0A0C9ML63_9FUNG</name>
<gene>
    <name evidence="2" type="ORF">MAM1_0024d02037</name>
</gene>
<evidence type="ECO:0000313" key="2">
    <source>
        <dbReference type="EMBL" id="GAN02593.1"/>
    </source>
</evidence>
<keyword evidence="3" id="KW-1185">Reference proteome</keyword>
<protein>
    <submittedName>
        <fullName evidence="2">Uncharacterized protein</fullName>
    </submittedName>
</protein>
<organism evidence="2">
    <name type="scientific">Mucor ambiguus</name>
    <dbReference type="NCBI Taxonomy" id="91626"/>
    <lineage>
        <taxon>Eukaryota</taxon>
        <taxon>Fungi</taxon>
        <taxon>Fungi incertae sedis</taxon>
        <taxon>Mucoromycota</taxon>
        <taxon>Mucoromycotina</taxon>
        <taxon>Mucoromycetes</taxon>
        <taxon>Mucorales</taxon>
        <taxon>Mucorineae</taxon>
        <taxon>Mucoraceae</taxon>
        <taxon>Mucor</taxon>
    </lineage>
</organism>
<feature type="compositionally biased region" description="Low complexity" evidence="1">
    <location>
        <begin position="29"/>
        <end position="42"/>
    </location>
</feature>
<dbReference type="Proteomes" id="UP000053815">
    <property type="component" value="Unassembled WGS sequence"/>
</dbReference>
<dbReference type="EMBL" id="DF836313">
    <property type="protein sequence ID" value="GAN02593.1"/>
    <property type="molecule type" value="Genomic_DNA"/>
</dbReference>